<reference evidence="2 3" key="1">
    <citation type="journal article" date="2016" name="Nat. Commun.">
        <title>Thousands of microbial genomes shed light on interconnected biogeochemical processes in an aquifer system.</title>
        <authorList>
            <person name="Anantharaman K."/>
            <person name="Brown C.T."/>
            <person name="Hug L.A."/>
            <person name="Sharon I."/>
            <person name="Castelle C.J."/>
            <person name="Probst A.J."/>
            <person name="Thomas B.C."/>
            <person name="Singh A."/>
            <person name="Wilkins M.J."/>
            <person name="Karaoz U."/>
            <person name="Brodie E.L."/>
            <person name="Williams K.H."/>
            <person name="Hubbard S.S."/>
            <person name="Banfield J.F."/>
        </authorList>
    </citation>
    <scope>NUCLEOTIDE SEQUENCE [LARGE SCALE GENOMIC DNA]</scope>
</reference>
<organism evidence="2 3">
    <name type="scientific">Candidatus Beckwithbacteria bacterium RIFCSPHIGHO2_12_FULL_47_17</name>
    <dbReference type="NCBI Taxonomy" id="1797460"/>
    <lineage>
        <taxon>Bacteria</taxon>
        <taxon>Candidatus Beckwithiibacteriota</taxon>
    </lineage>
</organism>
<dbReference type="CDD" id="cd03801">
    <property type="entry name" value="GT4_PimA-like"/>
    <property type="match status" value="1"/>
</dbReference>
<name>A0A1F5DJS5_9BACT</name>
<dbReference type="PANTHER" id="PTHR45947:SF11">
    <property type="entry name" value="SLR1508 PROTEIN"/>
    <property type="match status" value="1"/>
</dbReference>
<feature type="domain" description="Glycosyl transferase family 1" evidence="1">
    <location>
        <begin position="159"/>
        <end position="310"/>
    </location>
</feature>
<dbReference type="InterPro" id="IPR050194">
    <property type="entry name" value="Glycosyltransferase_grp1"/>
</dbReference>
<protein>
    <recommendedName>
        <fullName evidence="1">Glycosyl transferase family 1 domain-containing protein</fullName>
    </recommendedName>
</protein>
<dbReference type="Pfam" id="PF00534">
    <property type="entry name" value="Glycos_transf_1"/>
    <property type="match status" value="1"/>
</dbReference>
<dbReference type="EMBL" id="MEZN01000045">
    <property type="protein sequence ID" value="OGD55365.1"/>
    <property type="molecule type" value="Genomic_DNA"/>
</dbReference>
<dbReference type="InterPro" id="IPR001296">
    <property type="entry name" value="Glyco_trans_1"/>
</dbReference>
<dbReference type="STRING" id="1797460.A3E73_01455"/>
<evidence type="ECO:0000259" key="1">
    <source>
        <dbReference type="Pfam" id="PF00534"/>
    </source>
</evidence>
<gene>
    <name evidence="2" type="ORF">A3E73_01455</name>
</gene>
<accession>A0A1F5DJS5</accession>
<sequence>MKLGLILSPGDSLTKQRLSGQLDRLVNYYLLPYSGHFKAVLIFSYGDKDFQADLPESVSVVPITRLKLLKQVDVIRVFQASGGLPGILAKFIFGKPLVVTYGYDYSHFAQIEGRPVLALLLKLVVRLVLAAADRVFVTDPKNLYLKRSVYLPNGVDPDKFKPGGKCRPNLVLSVGRLALQKNYRSLIRAVSRSVLASKIKLTIIGEGNQRHKLLKLAKKLRVNLSIIKPLPHQELVSWYQKSAVFVLPSKIEGNPKALLEAMSCGCACLTADFTGNVIDDQKTGLVGLEKLDQLLLNPKLGQNLGRQAREAVINRYNIKSLINQEIELLKQCIK</sequence>
<evidence type="ECO:0000313" key="2">
    <source>
        <dbReference type="EMBL" id="OGD55365.1"/>
    </source>
</evidence>
<dbReference type="AlphaFoldDB" id="A0A1F5DJS5"/>
<dbReference type="PANTHER" id="PTHR45947">
    <property type="entry name" value="SULFOQUINOVOSYL TRANSFERASE SQD2"/>
    <property type="match status" value="1"/>
</dbReference>
<evidence type="ECO:0000313" key="3">
    <source>
        <dbReference type="Proteomes" id="UP000176791"/>
    </source>
</evidence>
<proteinExistence type="predicted"/>
<dbReference type="GO" id="GO:0016757">
    <property type="term" value="F:glycosyltransferase activity"/>
    <property type="evidence" value="ECO:0007669"/>
    <property type="project" value="InterPro"/>
</dbReference>
<dbReference type="Proteomes" id="UP000176791">
    <property type="component" value="Unassembled WGS sequence"/>
</dbReference>
<dbReference type="Gene3D" id="3.40.50.2000">
    <property type="entry name" value="Glycogen Phosphorylase B"/>
    <property type="match status" value="2"/>
</dbReference>
<comment type="caution">
    <text evidence="2">The sequence shown here is derived from an EMBL/GenBank/DDBJ whole genome shotgun (WGS) entry which is preliminary data.</text>
</comment>
<dbReference type="SUPFAM" id="SSF53756">
    <property type="entry name" value="UDP-Glycosyltransferase/glycogen phosphorylase"/>
    <property type="match status" value="1"/>
</dbReference>